<dbReference type="Gene3D" id="1.50.10.10">
    <property type="match status" value="1"/>
</dbReference>
<evidence type="ECO:0000313" key="8">
    <source>
        <dbReference type="Proteomes" id="UP000198571"/>
    </source>
</evidence>
<feature type="domain" description="Glycosyl hydrolase 94 catalytic" evidence="3">
    <location>
        <begin position="690"/>
        <end position="963"/>
    </location>
</feature>
<dbReference type="RefSeq" id="WP_245733166.1">
    <property type="nucleotide sequence ID" value="NZ_FOGT01000014.1"/>
</dbReference>
<protein>
    <submittedName>
        <fullName evidence="7">Cellobiose phosphorylase</fullName>
    </submittedName>
</protein>
<dbReference type="GO" id="GO:0016757">
    <property type="term" value="F:glycosyltransferase activity"/>
    <property type="evidence" value="ECO:0007669"/>
    <property type="project" value="UniProtKB-KW"/>
</dbReference>
<evidence type="ECO:0000259" key="4">
    <source>
        <dbReference type="Pfam" id="PF21250"/>
    </source>
</evidence>
<dbReference type="InterPro" id="IPR052047">
    <property type="entry name" value="GH94_Enzymes"/>
</dbReference>
<dbReference type="Pfam" id="PF21958">
    <property type="entry name" value="SOGP_N"/>
    <property type="match status" value="1"/>
</dbReference>
<dbReference type="Proteomes" id="UP000198571">
    <property type="component" value="Unassembled WGS sequence"/>
</dbReference>
<keyword evidence="1" id="KW-0328">Glycosyltransferase</keyword>
<dbReference type="GO" id="GO:0005975">
    <property type="term" value="P:carbohydrate metabolic process"/>
    <property type="evidence" value="ECO:0007669"/>
    <property type="project" value="InterPro"/>
</dbReference>
<dbReference type="Pfam" id="PF21270">
    <property type="entry name" value="SOGP_4th"/>
    <property type="match status" value="1"/>
</dbReference>
<gene>
    <name evidence="7" type="ORF">SAMN05518684_114103</name>
</gene>
<accession>A0A1H9W650</accession>
<evidence type="ECO:0000256" key="1">
    <source>
        <dbReference type="ARBA" id="ARBA00022676"/>
    </source>
</evidence>
<feature type="domain" description="Glycoside phosphorylase C-terminal" evidence="5">
    <location>
        <begin position="1026"/>
        <end position="1106"/>
    </location>
</feature>
<dbReference type="InterPro" id="IPR012341">
    <property type="entry name" value="6hp_glycosidase-like_sf"/>
</dbReference>
<dbReference type="InterPro" id="IPR008928">
    <property type="entry name" value="6-hairpin_glycosidase_sf"/>
</dbReference>
<dbReference type="InterPro" id="IPR048773">
    <property type="entry name" value="SOGP_C"/>
</dbReference>
<dbReference type="PANTHER" id="PTHR37469:SF2">
    <property type="entry name" value="CELLOBIONIC ACID PHOSPHORYLASE"/>
    <property type="match status" value="1"/>
</dbReference>
<name>A0A1H9W650_9BACI</name>
<feature type="domain" description="Glycoside phosphorylase super sandwich" evidence="4">
    <location>
        <begin position="307"/>
        <end position="555"/>
    </location>
</feature>
<dbReference type="InterPro" id="IPR053831">
    <property type="entry name" value="SOGP_N"/>
</dbReference>
<dbReference type="EMBL" id="FOGT01000014">
    <property type="protein sequence ID" value="SES29335.1"/>
    <property type="molecule type" value="Genomic_DNA"/>
</dbReference>
<keyword evidence="2" id="KW-0808">Transferase</keyword>
<dbReference type="PANTHER" id="PTHR37469">
    <property type="entry name" value="CELLOBIONIC ACID PHOSPHORYLASE-RELATED"/>
    <property type="match status" value="1"/>
</dbReference>
<evidence type="ECO:0000313" key="7">
    <source>
        <dbReference type="EMBL" id="SES29335.1"/>
    </source>
</evidence>
<reference evidence="8" key="1">
    <citation type="submission" date="2016-10" db="EMBL/GenBank/DDBJ databases">
        <authorList>
            <person name="Varghese N."/>
            <person name="Submissions S."/>
        </authorList>
    </citation>
    <scope>NUCLEOTIDE SEQUENCE [LARGE SCALE GENOMIC DNA]</scope>
    <source>
        <strain evidence="8">S9</strain>
    </source>
</reference>
<evidence type="ECO:0000259" key="3">
    <source>
        <dbReference type="Pfam" id="PF17167"/>
    </source>
</evidence>
<dbReference type="STRING" id="1601833.SAMN05518684_114103"/>
<dbReference type="InterPro" id="IPR033432">
    <property type="entry name" value="GH94_catalytic"/>
</dbReference>
<sequence>MKKKTHPIYKHEILSGDLTFTFLNTGDIFEIRSQRSMINQLNGNVIDGSLNNIFLRIHNKSTIKWCPLVGVKSPGTVHFAADSVQWKGTFENVAYRVTFSPDPSGIWFWKVELEGERTEVDIVYGQDLGLGEPGMVRNNEAYASQYIDHKPFLSEEKGFVVTSRQNLPQSGSNPYIQQGCLGGAKGYSTDGFQFFGLSYKETNEPELLNRPSFPNMNYQYEFAYTALQSDFFQLNGSKEIIFYGLFKENHPDPVKELEFEDEVAKAWNRLKNQTLSTITKEKGPFKSFTGGLIKTVPLTDEELHSLFPQRIFEEKTDGELASFFTDTYEHVVLPEKELRMERPHGHILMTGNNDRLEQQVMTTTSYMYGIFNSQVALDNTSFNKMTTNARNPLNIPKTSGQRIYIEKEGTYQLLAVPSVFEMGFNYARWYYKTEDALIIVTNYTVPDDPVIQLEVESENGQTYRFLVTNQVSMENHEYDQPFFVEEKEGSYIFSADENAVSNSVFPELAFKLTFDGTDTQLKDETALTENPDHETASLIVHETDKTASWKMMISGSLSGEFPPDTVKDFSHEKETYRQFFKELMNGFKLEINGSPSQELESLNTLAWWYTHNMLVHYSVPHGLEQYGAAAWGTRDVCQGPAEYFLAMQKYDQVKDILRVVYSHQYKDTGNWPQWFMFDEYSRIQQEESHGDIIVWPLKLLADYLEKTGDTAFLKEELPYTDRGSKGFTDGQETLLHHMYKQIDYIKGHFLHDTFLSSYGDGDWDDTLQPANQELKQYMVSSWTVALTFQVLTKLAGNIKESAPEKADELAGLARGIEKDYQAYIRDHQVIPGFLYLEDKDKPEKMLHPTDNKTGINYRLLPMIRSMISELFNEEEVKDHYELIKEHLFFPDGVRLMNQPAQYEGGVSKHFKRAEQAANFGREIGLQYVHAHIRFIEAMAKIGKADDAWAGLKAINPIGIHESVPNADLRQSNAYFSSSDGKFNTRYDAAENFHLLKKGKVKVKGGWRIYSSGPGIYINQLISHVLGIREEGDKLILDPSLPEYLDGLNFNFSVDGHPATVIYHFSGEPGPRVKVNGTDVPSEHTFNRYRPAGLKINKRWIDSTEMNEIDLYM</sequence>
<feature type="domain" description="SOGP N-terminal" evidence="6">
    <location>
        <begin position="21"/>
        <end position="244"/>
    </location>
</feature>
<evidence type="ECO:0000256" key="2">
    <source>
        <dbReference type="ARBA" id="ARBA00022679"/>
    </source>
</evidence>
<proteinExistence type="predicted"/>
<dbReference type="AlphaFoldDB" id="A0A1H9W650"/>
<dbReference type="InterPro" id="IPR048771">
    <property type="entry name" value="SOGP_2nd"/>
</dbReference>
<organism evidence="7 8">
    <name type="scientific">Salipaludibacillus aurantiacus</name>
    <dbReference type="NCBI Taxonomy" id="1601833"/>
    <lineage>
        <taxon>Bacteria</taxon>
        <taxon>Bacillati</taxon>
        <taxon>Bacillota</taxon>
        <taxon>Bacilli</taxon>
        <taxon>Bacillales</taxon>
        <taxon>Bacillaceae</taxon>
    </lineage>
</organism>
<keyword evidence="8" id="KW-1185">Reference proteome</keyword>
<dbReference type="SUPFAM" id="SSF48208">
    <property type="entry name" value="Six-hairpin glycosidases"/>
    <property type="match status" value="1"/>
</dbReference>
<evidence type="ECO:0000259" key="6">
    <source>
        <dbReference type="Pfam" id="PF21958"/>
    </source>
</evidence>
<dbReference type="Pfam" id="PF21250">
    <property type="entry name" value="SOGP_2nd"/>
    <property type="match status" value="1"/>
</dbReference>
<dbReference type="Pfam" id="PF17167">
    <property type="entry name" value="Glyco_hydro_94"/>
    <property type="match status" value="1"/>
</dbReference>
<evidence type="ECO:0000259" key="5">
    <source>
        <dbReference type="Pfam" id="PF21270"/>
    </source>
</evidence>